<keyword evidence="9" id="KW-1185">Reference proteome</keyword>
<evidence type="ECO:0000256" key="5">
    <source>
        <dbReference type="ARBA" id="ARBA00023136"/>
    </source>
</evidence>
<dbReference type="PANTHER" id="PTHR31769">
    <property type="entry name" value="OS07G0462200 PROTEIN-RELATED"/>
    <property type="match status" value="1"/>
</dbReference>
<dbReference type="EMBL" id="KI517683">
    <property type="protein sequence ID" value="ESQ36396.1"/>
    <property type="molecule type" value="Genomic_DNA"/>
</dbReference>
<dbReference type="InterPro" id="IPR052222">
    <property type="entry name" value="DESIGUAL"/>
</dbReference>
<dbReference type="Gramene" id="ESQ36396">
    <property type="protein sequence ID" value="ESQ36396"/>
    <property type="gene ID" value="EUTSA_v10008905mg"/>
</dbReference>
<feature type="transmembrane region" description="Helical" evidence="7">
    <location>
        <begin position="62"/>
        <end position="83"/>
    </location>
</feature>
<keyword evidence="2 7" id="KW-0812">Transmembrane</keyword>
<proteinExistence type="inferred from homology"/>
<evidence type="ECO:0000313" key="8">
    <source>
        <dbReference type="EMBL" id="ESQ36396.1"/>
    </source>
</evidence>
<protein>
    <submittedName>
        <fullName evidence="8">Uncharacterized protein</fullName>
    </submittedName>
</protein>
<feature type="transmembrane region" description="Helical" evidence="7">
    <location>
        <begin position="12"/>
        <end position="36"/>
    </location>
</feature>
<evidence type="ECO:0000313" key="9">
    <source>
        <dbReference type="Proteomes" id="UP000030689"/>
    </source>
</evidence>
<sequence length="175" mass="18438">MADGKNEGKKGCVSVVIVVCLLLIVGLDIAAGFMGLQAEAAQQDVKHTRVWLLECKAPSQTAFVLGIVALVCLISAHLIANMIGCSISNMAKAFAGVPKITGYINVACFCLTWIVGLVGAGALAMGIWSNRESRSKCGFTNKHVLSLGGKVCFLHAIVSIVFYVSNVIAKKSCCF</sequence>
<dbReference type="OrthoDB" id="1084506at2759"/>
<dbReference type="AlphaFoldDB" id="V4MVX3"/>
<evidence type="ECO:0000256" key="4">
    <source>
        <dbReference type="ARBA" id="ARBA00022989"/>
    </source>
</evidence>
<dbReference type="Pfam" id="PF06749">
    <property type="entry name" value="DUF1218"/>
    <property type="match status" value="1"/>
</dbReference>
<keyword evidence="5 7" id="KW-0472">Membrane</keyword>
<gene>
    <name evidence="8" type="ORF">EUTSA_v10008905mg</name>
</gene>
<name>V4MVX3_EUTSA</name>
<feature type="transmembrane region" description="Helical" evidence="7">
    <location>
        <begin position="147"/>
        <end position="169"/>
    </location>
</feature>
<dbReference type="STRING" id="72664.V4MVX3"/>
<organism evidence="8 9">
    <name type="scientific">Eutrema salsugineum</name>
    <name type="common">Saltwater cress</name>
    <name type="synonym">Sisymbrium salsugineum</name>
    <dbReference type="NCBI Taxonomy" id="72664"/>
    <lineage>
        <taxon>Eukaryota</taxon>
        <taxon>Viridiplantae</taxon>
        <taxon>Streptophyta</taxon>
        <taxon>Embryophyta</taxon>
        <taxon>Tracheophyta</taxon>
        <taxon>Spermatophyta</taxon>
        <taxon>Magnoliopsida</taxon>
        <taxon>eudicotyledons</taxon>
        <taxon>Gunneridae</taxon>
        <taxon>Pentapetalae</taxon>
        <taxon>rosids</taxon>
        <taxon>malvids</taxon>
        <taxon>Brassicales</taxon>
        <taxon>Brassicaceae</taxon>
        <taxon>Eutremeae</taxon>
        <taxon>Eutrema</taxon>
    </lineage>
</organism>
<dbReference type="Proteomes" id="UP000030689">
    <property type="component" value="Unassembled WGS sequence"/>
</dbReference>
<accession>V4MVX3</accession>
<comment type="subcellular location">
    <subcellularLocation>
        <location evidence="1">Endomembrane system</location>
        <topology evidence="1">Multi-pass membrane protein</topology>
    </subcellularLocation>
</comment>
<evidence type="ECO:0000256" key="2">
    <source>
        <dbReference type="ARBA" id="ARBA00022692"/>
    </source>
</evidence>
<dbReference type="KEGG" id="eus:EUTSA_v10008905mg"/>
<evidence type="ECO:0000256" key="7">
    <source>
        <dbReference type="SAM" id="Phobius"/>
    </source>
</evidence>
<evidence type="ECO:0000256" key="6">
    <source>
        <dbReference type="ARBA" id="ARBA00029467"/>
    </source>
</evidence>
<dbReference type="OMA" id="WSNRESR"/>
<dbReference type="eggNOG" id="ENOG502RXRV">
    <property type="taxonomic scope" value="Eukaryota"/>
</dbReference>
<keyword evidence="3" id="KW-0732">Signal</keyword>
<evidence type="ECO:0000256" key="3">
    <source>
        <dbReference type="ARBA" id="ARBA00022729"/>
    </source>
</evidence>
<dbReference type="InterPro" id="IPR009606">
    <property type="entry name" value="DEAL/Modifying_wall_lignin1/2"/>
</dbReference>
<keyword evidence="4 7" id="KW-1133">Transmembrane helix</keyword>
<evidence type="ECO:0000256" key="1">
    <source>
        <dbReference type="ARBA" id="ARBA00004127"/>
    </source>
</evidence>
<feature type="transmembrane region" description="Helical" evidence="7">
    <location>
        <begin position="103"/>
        <end position="127"/>
    </location>
</feature>
<dbReference type="GO" id="GO:0012505">
    <property type="term" value="C:endomembrane system"/>
    <property type="evidence" value="ECO:0007669"/>
    <property type="project" value="UniProtKB-SubCell"/>
</dbReference>
<comment type="similarity">
    <text evidence="6">Belongs to the DESIGUAL family.</text>
</comment>
<reference evidence="8 9" key="1">
    <citation type="journal article" date="2013" name="Front. Plant Sci.">
        <title>The Reference Genome of the Halophytic Plant Eutrema salsugineum.</title>
        <authorList>
            <person name="Yang R."/>
            <person name="Jarvis D.E."/>
            <person name="Chen H."/>
            <person name="Beilstein M.A."/>
            <person name="Grimwood J."/>
            <person name="Jenkins J."/>
            <person name="Shu S."/>
            <person name="Prochnik S."/>
            <person name="Xin M."/>
            <person name="Ma C."/>
            <person name="Schmutz J."/>
            <person name="Wing R.A."/>
            <person name="Mitchell-Olds T."/>
            <person name="Schumaker K.S."/>
            <person name="Wang X."/>
        </authorList>
    </citation>
    <scope>NUCLEOTIDE SEQUENCE [LARGE SCALE GENOMIC DNA]</scope>
</reference>